<dbReference type="InterPro" id="IPR004521">
    <property type="entry name" value="Uncharacterised_CHP00451"/>
</dbReference>
<dbReference type="Gene3D" id="3.30.780.10">
    <property type="entry name" value="SUI1-like domain"/>
    <property type="match status" value="1"/>
</dbReference>
<dbReference type="InterPro" id="IPR048248">
    <property type="entry name" value="PUA_eIF2d-like"/>
</dbReference>
<dbReference type="PROSITE" id="PS50890">
    <property type="entry name" value="PUA"/>
    <property type="match status" value="1"/>
</dbReference>
<dbReference type="InterPro" id="IPR001950">
    <property type="entry name" value="SUI1"/>
</dbReference>
<dbReference type="InterPro" id="IPR058886">
    <property type="entry name" value="SWIB_eIF2D"/>
</dbReference>
<dbReference type="AlphaFoldDB" id="A0A0K2UDE2"/>
<dbReference type="OrthoDB" id="199771at2759"/>
<accession>A0A0K2UDE2</accession>
<dbReference type="EMBL" id="HACA01018704">
    <property type="protein sequence ID" value="CDW36065.1"/>
    <property type="molecule type" value="Transcribed_RNA"/>
</dbReference>
<dbReference type="InterPro" id="IPR041366">
    <property type="entry name" value="Pre-PUA"/>
</dbReference>
<protein>
    <submittedName>
        <fullName evidence="3">Eukaryotic translation initiation factor 2D [Heterocephalus glaber]</fullName>
    </submittedName>
</protein>
<dbReference type="SUPFAM" id="SSF47592">
    <property type="entry name" value="SWIB/MDM2 domain"/>
    <property type="match status" value="1"/>
</dbReference>
<dbReference type="PROSITE" id="PS50296">
    <property type="entry name" value="SUI1"/>
    <property type="match status" value="1"/>
</dbReference>
<keyword evidence="3" id="KW-0648">Protein biosynthesis</keyword>
<dbReference type="FunFam" id="3.10.400.20:FF:000002">
    <property type="entry name" value="Eukaryotic translation initiation factor 2D"/>
    <property type="match status" value="1"/>
</dbReference>
<dbReference type="PANTHER" id="PTHR12217">
    <property type="entry name" value="EUKARYOTIC TRANSLATION INITIATION FACTOR 2D"/>
    <property type="match status" value="1"/>
</dbReference>
<keyword evidence="3" id="KW-0396">Initiation factor</keyword>
<evidence type="ECO:0000256" key="1">
    <source>
        <dbReference type="ARBA" id="ARBA00022490"/>
    </source>
</evidence>
<name>A0A0K2UDE2_LEPSM</name>
<dbReference type="InterPro" id="IPR039759">
    <property type="entry name" value="eIF2D_SUI1"/>
</dbReference>
<feature type="non-terminal residue" evidence="3">
    <location>
        <position position="1"/>
    </location>
</feature>
<dbReference type="SUPFAM" id="SSF55159">
    <property type="entry name" value="eIF1-like"/>
    <property type="match status" value="1"/>
</dbReference>
<dbReference type="InterPro" id="IPR057429">
    <property type="entry name" value="WH_eIF2D"/>
</dbReference>
<dbReference type="GO" id="GO:0003723">
    <property type="term" value="F:RNA binding"/>
    <property type="evidence" value="ECO:0007669"/>
    <property type="project" value="InterPro"/>
</dbReference>
<dbReference type="InterPro" id="IPR036885">
    <property type="entry name" value="SWIB_MDM2_dom_sf"/>
</dbReference>
<proteinExistence type="predicted"/>
<dbReference type="Pfam" id="PF17832">
    <property type="entry name" value="Pre-PUA"/>
    <property type="match status" value="1"/>
</dbReference>
<dbReference type="Gene3D" id="3.10.400.20">
    <property type="match status" value="1"/>
</dbReference>
<dbReference type="Pfam" id="PF25304">
    <property type="entry name" value="WHD_eIF2D"/>
    <property type="match status" value="1"/>
</dbReference>
<gene>
    <name evidence="3" type="primary">Eif2d</name>
</gene>
<feature type="domain" description="SUI1" evidence="2">
    <location>
        <begin position="465"/>
        <end position="539"/>
    </location>
</feature>
<dbReference type="Pfam" id="PF26292">
    <property type="entry name" value="PUA_elF2D"/>
    <property type="match status" value="1"/>
</dbReference>
<dbReference type="SUPFAM" id="SSF88697">
    <property type="entry name" value="PUA domain-like"/>
    <property type="match status" value="1"/>
</dbReference>
<evidence type="ECO:0000259" key="2">
    <source>
        <dbReference type="PROSITE" id="PS50296"/>
    </source>
</evidence>
<reference evidence="3" key="1">
    <citation type="submission" date="2014-05" db="EMBL/GenBank/DDBJ databases">
        <authorList>
            <person name="Chronopoulou M."/>
        </authorList>
    </citation>
    <scope>NUCLEOTIDE SEQUENCE</scope>
    <source>
        <tissue evidence="3">Whole organism</tissue>
    </source>
</reference>
<dbReference type="InterPro" id="IPR039757">
    <property type="entry name" value="EIF2D"/>
</dbReference>
<dbReference type="CDD" id="cd11610">
    <property type="entry name" value="eIF2D_N"/>
    <property type="match status" value="1"/>
</dbReference>
<dbReference type="InterPro" id="IPR015947">
    <property type="entry name" value="PUA-like_sf"/>
</dbReference>
<dbReference type="NCBIfam" id="TIGR00451">
    <property type="entry name" value="unchar_dom_2"/>
    <property type="match status" value="1"/>
</dbReference>
<dbReference type="GO" id="GO:0001731">
    <property type="term" value="P:formation of translation preinitiation complex"/>
    <property type="evidence" value="ECO:0007669"/>
    <property type="project" value="InterPro"/>
</dbReference>
<evidence type="ECO:0000313" key="3">
    <source>
        <dbReference type="EMBL" id="CDW36065.1"/>
    </source>
</evidence>
<dbReference type="Pfam" id="PF26291">
    <property type="entry name" value="SWIB_eIF2D"/>
    <property type="match status" value="1"/>
</dbReference>
<sequence>IGSLNIISANMFRKPYRVKSNSQMKGTEKKKLKADLREAFPSMSTEALDSIIPSGKDDESQIRKVYTHSGENMLIYVFRKNPLFFVFEKNKKKIYPTVYTLWIVPDLLPSFTTHDNVMKNIQNGADLMLPGVVNPHDLDLKAIQKGDIVSINLTSCPGSVAIGYTALSGGDMVESGFRNKGVIILHSFGDHIWHSGTQDDFHLQEGLLESGLSSLDIKSDIDENSESVSKVNVEEETTPAIVDERSDVEKMDDLLKTSFLTALKTTCKNIELPVLTSNFFRVHMVEAAKPHELNIKKSSYKKLSFFLSTMSNDLKIITVSELQKGVESITSIDYTHEVLHFHKVERYVPIEEPKSNSEKTFVPPSIEELFLVSSAVLEFFKPHPKKHPFSKIQVREFLKDYISRENLGYGAAVKLDPILAAIVLEKNENNVLEMKWEELLQRILKKMSDGYCINGNKKLGKIPPIEMNTATRSGNKKVTLVYNLDCYGIDPHEVAHKCQVGVAASTTVDMKPANRKGGSEVLIQGNQIAYVTKLLTEVYGINKKYLCGTEKAIKPKKRK</sequence>
<dbReference type="PANTHER" id="PTHR12217:SF4">
    <property type="entry name" value="EUKARYOTIC TRANSLATION INITIATION FACTOR 2D"/>
    <property type="match status" value="1"/>
</dbReference>
<dbReference type="CDD" id="cd11608">
    <property type="entry name" value="eIF2D_C"/>
    <property type="match status" value="1"/>
</dbReference>
<dbReference type="InterPro" id="IPR036877">
    <property type="entry name" value="SUI1_dom_sf"/>
</dbReference>
<keyword evidence="1" id="KW-0963">Cytoplasm</keyword>
<organism evidence="3">
    <name type="scientific">Lepeophtheirus salmonis</name>
    <name type="common">Salmon louse</name>
    <name type="synonym">Caligus salmonis</name>
    <dbReference type="NCBI Taxonomy" id="72036"/>
    <lineage>
        <taxon>Eukaryota</taxon>
        <taxon>Metazoa</taxon>
        <taxon>Ecdysozoa</taxon>
        <taxon>Arthropoda</taxon>
        <taxon>Crustacea</taxon>
        <taxon>Multicrustacea</taxon>
        <taxon>Hexanauplia</taxon>
        <taxon>Copepoda</taxon>
        <taxon>Siphonostomatoida</taxon>
        <taxon>Caligidae</taxon>
        <taxon>Lepeophtheirus</taxon>
    </lineage>
</organism>
<dbReference type="GO" id="GO:0003743">
    <property type="term" value="F:translation initiation factor activity"/>
    <property type="evidence" value="ECO:0007669"/>
    <property type="project" value="UniProtKB-KW"/>
</dbReference>
<dbReference type="CDD" id="cd21156">
    <property type="entry name" value="PUA_eIF2d-like"/>
    <property type="match status" value="1"/>
</dbReference>
<dbReference type="InterPro" id="IPR048247">
    <property type="entry name" value="eIF2D_N"/>
</dbReference>
<dbReference type="FunFam" id="3.30.780.10:FF:000008">
    <property type="entry name" value="eukaryotic translation initiation factor 2D"/>
    <property type="match status" value="1"/>
</dbReference>
<dbReference type="Pfam" id="PF01253">
    <property type="entry name" value="SUI1"/>
    <property type="match status" value="1"/>
</dbReference>